<dbReference type="SUPFAM" id="SSF56801">
    <property type="entry name" value="Acetyl-CoA synthetase-like"/>
    <property type="match status" value="2"/>
</dbReference>
<dbReference type="InterPro" id="IPR020845">
    <property type="entry name" value="AMP-binding_CS"/>
</dbReference>
<dbReference type="GO" id="GO:0031177">
    <property type="term" value="F:phosphopantetheine binding"/>
    <property type="evidence" value="ECO:0007669"/>
    <property type="project" value="InterPro"/>
</dbReference>
<accession>A0A931N6G1</accession>
<sequence length="2430" mass="265493">MTSRTNTRTSRTNTRTARTDTSPGHRTEAWPVSAYQRDVLGLAFRVAPEPVAQQTYSLRIDRPLDIERLQACWRRALLGDDAFRLRFEFENGEFRQWMSEEIAPVEIVDLTGAPDPETEAREWLWREAGAPARPDEPARAVAVVDRPDRFFLMLSLHHALTDGYGMNPLVATIDAGYKMTDVPLDLLARPEPTDEHTDRSAATYRDIVEDDAMYRASARYAADRAGLLAALHGVEPALFPARHGTPRMVRGHYRTMIPGAYLDRVRATGVSVFAYLMAAVATYLTTIHRREQVVIGVPMLNRHSAQTYRTQGHRANVVPLPVRVDRDLPLVRIAEQVSQRIRELKKYQRFPYGELARAVNPDPAAPPLYDVAYSHMKLPDADHVHELISKTTVHNPGTATNAVTIVSGEDGRDGTLGIQLFYDERVFDANFPIEAAVRSIATMLTASLDRPETPVRALPLLSERARAEMAAFEAGPRIEFPDTTIDRLFTATATDHPNRVAVISADSGKSTYAELLGLVDGFAARLHELGATGNECVPVILPRSTEMLVAVLAVLRAGCAYVPLDPDAPTVRLEAAITDCGARFVVAGSDHAQLCADLGPTRVAVDDIRPGAFDSRARPDALSYLIYTSGSTGEPKGVMVEHRSVVNRLTWMQRRYPLAADDVILHKTPTTFDVSVWELFWWAISGASVAVLGGGGERDPRRIVAAIEANAVTVVHFVPSMLAAFVDELEADRTAVTRVASLRRVFSSGEALPPALVRRFYAAFTAVGEGGPRLVNLYGPTEATVDVSSFDCPLPDDPRFTRDDAAHDTVPIGRPIDNIDLLVLDESGRRLPIGVPGELNIAGVGLARGYRARPDLTSTAFVDDPTVLGGRRYRTGDLVRRRADGDLEFLGRLDDQVKIRGNRIALGEVRDAILACAGVRAAVVVAERAQGHGSQLVCYFVGDAVTGPEIAARLAIRLPRYMIPTRLARIERIPLTHHGKADHKALAELADPGATNSGGASIEPRTPVEAELARVVRTVLGIESIGVHDNFFTHGGDSILALSVRTAAERAGLYFDVDTFHTHPTIAELARIVSEGPSGDRPSVTDRLATVPLIDRAALQHAEDAFPATALQLGMLFHSIERAGSATYKDVFRYRLDMPWDADQFRAAFDRLVRRRPALRSSFAPSEYSIPLQIVHAAIDGELEIVDLAEFDPADAAREIEDYIRARRHADYDFGRGPLHAVRVFRHRSGPARASIDLVLSFHHAILDGWSVATSVFELLVDYLNKLGLLESDIDDTPQPTGVLAEYAQAEVLAAQNDSAREFWRTTLAGAETTALTGLEVHESARAARRPHSAAVLPRGLAERVTAFAAGHRLPEKAVYLAAHCLMLRTLTGRGDITTGVIGHGRPDRAGAENFAGLFLNTLPMRLDASATTWREAVEQVARLERDSYPYRRYPLRSILADGGPAIETAFNFVNYHLFTPILGSDRVTLREFDVREETNFQLLVTVVRDPRDGRMRVRVDGDRALTQEQCDAAAVTLLRMSAAIVADVDEPIDRATGPATARDVGALVADTAALRPHAVAIRGDESAITYDDLIERGERLTRRLGGAGIGPGDRIGILMRRRPETVLLVLALARIGATCVPLDVGYPRSRLNLMIDRARPRRVIADADFAEIVDDARLVLDTADLFAPADDAATESTVPEHLSPDAIAYVLFTSGSTGEPKGVAMSHRGLTALVDWQIRSRSGRDPATTLQLAPLSFDVAFQEIFTTLATGSTLRVSSADLRADVEELLNTVVDEGIERLFLPYVALQAFAEAAVARRRFPARLKVLVSSGEQLRITGEIRELCRRVPGLLLENQYGPTESHVATTFSLHGSPDGYPALPPIGRPVDGDTAELLDSALCPVADGVIGELYLGGRSLASGYHDRSGLTAQRFVAADGGDIRYRTGDLGVRLSSGDLVCLGRGDSQVKIRGFRVEPAEVELCVLGLVERYPAITEVAVVARRFGGVDGELVAFLVGASEQTDPAALRNDLREILPAHMVPARFVFVAELPRTPSGKRDDGALRSLAESVSDHGGGARREPADEYERSAVELLAEYAGRTSIGVDDDFFTSGGTSIGAMRAVMALSRRFDVDVPLDSFIGAPTAARLAALIRSGDIGSAFDPLVPIIPGGAEAPLFLVHPIGGNVLCYLPLARQLARGRAVYGLQAAGADAGSTPETTIVGMAESYLAAVRRVYPEGPYHLAGWSFGGFVALEMARRLPERDVASVTLLDTIALREQAREPVADRQLIRWFFFELLWYAEGNEVTNVEFDPDDHRSEELFDAMLAQAIRSAILPPNSSPRTLRRLYEVFHANYTAMLEYPLYPYDRDITLLRAEDGLPPGVDLAHRTVGSMFDSQDNGWQPYAARRFTLIPVPGDHLHMMTEPHVREVAARLDSILTSADRREDLDRNTTHR</sequence>
<dbReference type="EMBL" id="JADMLG010000011">
    <property type="protein sequence ID" value="MBH0779648.1"/>
    <property type="molecule type" value="Genomic_DNA"/>
</dbReference>
<dbReference type="Pfam" id="PF00668">
    <property type="entry name" value="Condensation"/>
    <property type="match status" value="2"/>
</dbReference>
<comment type="caution">
    <text evidence="6">The sequence shown here is derived from an EMBL/GenBank/DDBJ whole genome shotgun (WGS) entry which is preliminary data.</text>
</comment>
<evidence type="ECO:0000313" key="6">
    <source>
        <dbReference type="EMBL" id="MBH0779648.1"/>
    </source>
</evidence>
<dbReference type="SMART" id="SM00824">
    <property type="entry name" value="PKS_TE"/>
    <property type="match status" value="1"/>
</dbReference>
<dbReference type="Pfam" id="PF00501">
    <property type="entry name" value="AMP-binding"/>
    <property type="match status" value="2"/>
</dbReference>
<dbReference type="CDD" id="cd05930">
    <property type="entry name" value="A_NRPS"/>
    <property type="match status" value="1"/>
</dbReference>
<proteinExistence type="predicted"/>
<dbReference type="InterPro" id="IPR000873">
    <property type="entry name" value="AMP-dep_synth/lig_dom"/>
</dbReference>
<dbReference type="InterPro" id="IPR001242">
    <property type="entry name" value="Condensation_dom"/>
</dbReference>
<dbReference type="GO" id="GO:0044550">
    <property type="term" value="P:secondary metabolite biosynthetic process"/>
    <property type="evidence" value="ECO:0007669"/>
    <property type="project" value="TreeGrafter"/>
</dbReference>
<dbReference type="RefSeq" id="WP_196151945.1">
    <property type="nucleotide sequence ID" value="NZ_JADMLG010000011.1"/>
</dbReference>
<evidence type="ECO:0000256" key="1">
    <source>
        <dbReference type="ARBA" id="ARBA00001957"/>
    </source>
</evidence>
<dbReference type="FunFam" id="3.40.50.980:FF:000002">
    <property type="entry name" value="Enterobactin synthetase component F"/>
    <property type="match status" value="1"/>
</dbReference>
<dbReference type="PROSITE" id="PS00455">
    <property type="entry name" value="AMP_BINDING"/>
    <property type="match status" value="2"/>
</dbReference>
<dbReference type="Pfam" id="PF13193">
    <property type="entry name" value="AMP-binding_C"/>
    <property type="match status" value="1"/>
</dbReference>
<dbReference type="FunFam" id="3.40.50.12780:FF:000012">
    <property type="entry name" value="Non-ribosomal peptide synthetase"/>
    <property type="match status" value="1"/>
</dbReference>
<protein>
    <submittedName>
        <fullName evidence="6">Amino acid adenylation domain-containing protein</fullName>
    </submittedName>
</protein>
<dbReference type="InterPro" id="IPR010071">
    <property type="entry name" value="AA_adenyl_dom"/>
</dbReference>
<name>A0A931N6G1_9NOCA</name>
<dbReference type="SUPFAM" id="SSF52777">
    <property type="entry name" value="CoA-dependent acyltransferases"/>
    <property type="match status" value="4"/>
</dbReference>
<dbReference type="PANTHER" id="PTHR45527">
    <property type="entry name" value="NONRIBOSOMAL PEPTIDE SYNTHETASE"/>
    <property type="match status" value="1"/>
</dbReference>
<dbReference type="InterPro" id="IPR023213">
    <property type="entry name" value="CAT-like_dom_sf"/>
</dbReference>
<feature type="compositionally biased region" description="Low complexity" evidence="4">
    <location>
        <begin position="1"/>
        <end position="22"/>
    </location>
</feature>
<evidence type="ECO:0000256" key="2">
    <source>
        <dbReference type="ARBA" id="ARBA00022450"/>
    </source>
</evidence>
<keyword evidence="7" id="KW-1185">Reference proteome</keyword>
<keyword evidence="3" id="KW-0597">Phosphoprotein</keyword>
<dbReference type="Gene3D" id="3.30.559.30">
    <property type="entry name" value="Nonribosomal peptide synthetase, condensation domain"/>
    <property type="match status" value="2"/>
</dbReference>
<dbReference type="Gene3D" id="1.10.1200.10">
    <property type="entry name" value="ACP-like"/>
    <property type="match status" value="2"/>
</dbReference>
<dbReference type="GO" id="GO:0005829">
    <property type="term" value="C:cytosol"/>
    <property type="evidence" value="ECO:0007669"/>
    <property type="project" value="TreeGrafter"/>
</dbReference>
<dbReference type="Proteomes" id="UP000655751">
    <property type="component" value="Unassembled WGS sequence"/>
</dbReference>
<dbReference type="PROSITE" id="PS50075">
    <property type="entry name" value="CARRIER"/>
    <property type="match status" value="2"/>
</dbReference>
<organism evidence="6 7">
    <name type="scientific">Nocardia bovistercoris</name>
    <dbReference type="NCBI Taxonomy" id="2785916"/>
    <lineage>
        <taxon>Bacteria</taxon>
        <taxon>Bacillati</taxon>
        <taxon>Actinomycetota</taxon>
        <taxon>Actinomycetes</taxon>
        <taxon>Mycobacteriales</taxon>
        <taxon>Nocardiaceae</taxon>
        <taxon>Nocardia</taxon>
    </lineage>
</organism>
<dbReference type="InterPro" id="IPR020802">
    <property type="entry name" value="TesA-like"/>
</dbReference>
<dbReference type="Pfam" id="PF00550">
    <property type="entry name" value="PP-binding"/>
    <property type="match status" value="2"/>
</dbReference>
<dbReference type="Gene3D" id="3.30.300.30">
    <property type="match status" value="2"/>
</dbReference>
<dbReference type="InterPro" id="IPR045851">
    <property type="entry name" value="AMP-bd_C_sf"/>
</dbReference>
<dbReference type="Gene3D" id="3.30.559.10">
    <property type="entry name" value="Chloramphenicol acetyltransferase-like domain"/>
    <property type="match status" value="2"/>
</dbReference>
<dbReference type="PANTHER" id="PTHR45527:SF14">
    <property type="entry name" value="PLIPASTATIN SYNTHASE SUBUNIT B"/>
    <property type="match status" value="1"/>
</dbReference>
<feature type="domain" description="Carrier" evidence="5">
    <location>
        <begin position="2058"/>
        <end position="2133"/>
    </location>
</feature>
<dbReference type="InterPro" id="IPR001031">
    <property type="entry name" value="Thioesterase"/>
</dbReference>
<evidence type="ECO:0000256" key="4">
    <source>
        <dbReference type="SAM" id="MobiDB-lite"/>
    </source>
</evidence>
<comment type="cofactor">
    <cofactor evidence="1">
        <name>pantetheine 4'-phosphate</name>
        <dbReference type="ChEBI" id="CHEBI:47942"/>
    </cofactor>
</comment>
<dbReference type="InterPro" id="IPR025110">
    <property type="entry name" value="AMP-bd_C"/>
</dbReference>
<gene>
    <name evidence="6" type="ORF">IT779_25585</name>
</gene>
<dbReference type="GO" id="GO:0008610">
    <property type="term" value="P:lipid biosynthetic process"/>
    <property type="evidence" value="ECO:0007669"/>
    <property type="project" value="UniProtKB-ARBA"/>
</dbReference>
<dbReference type="Gene3D" id="3.40.50.12780">
    <property type="entry name" value="N-terminal domain of ligase-like"/>
    <property type="match status" value="2"/>
</dbReference>
<dbReference type="InterPro" id="IPR009081">
    <property type="entry name" value="PP-bd_ACP"/>
</dbReference>
<evidence type="ECO:0000256" key="3">
    <source>
        <dbReference type="ARBA" id="ARBA00022553"/>
    </source>
</evidence>
<evidence type="ECO:0000313" key="7">
    <source>
        <dbReference type="Proteomes" id="UP000655751"/>
    </source>
</evidence>
<dbReference type="GO" id="GO:0003824">
    <property type="term" value="F:catalytic activity"/>
    <property type="evidence" value="ECO:0007669"/>
    <property type="project" value="InterPro"/>
</dbReference>
<dbReference type="SUPFAM" id="SSF53474">
    <property type="entry name" value="alpha/beta-Hydrolases"/>
    <property type="match status" value="1"/>
</dbReference>
<dbReference type="NCBIfam" id="TIGR01733">
    <property type="entry name" value="AA-adenyl-dom"/>
    <property type="match status" value="2"/>
</dbReference>
<evidence type="ECO:0000259" key="5">
    <source>
        <dbReference type="PROSITE" id="PS50075"/>
    </source>
</evidence>
<dbReference type="GO" id="GO:0043041">
    <property type="term" value="P:amino acid activation for nonribosomal peptide biosynthetic process"/>
    <property type="evidence" value="ECO:0007669"/>
    <property type="project" value="TreeGrafter"/>
</dbReference>
<feature type="region of interest" description="Disordered" evidence="4">
    <location>
        <begin position="1"/>
        <end position="29"/>
    </location>
</feature>
<reference evidence="6" key="1">
    <citation type="submission" date="2020-11" db="EMBL/GenBank/DDBJ databases">
        <title>Nocardia NEAU-351.nov., a novel actinomycete isolated from the cow dung.</title>
        <authorList>
            <person name="Zhang X."/>
        </authorList>
    </citation>
    <scope>NUCLEOTIDE SEQUENCE</scope>
    <source>
        <strain evidence="6">NEAU-351</strain>
    </source>
</reference>
<dbReference type="Pfam" id="PF00975">
    <property type="entry name" value="Thioesterase"/>
    <property type="match status" value="1"/>
</dbReference>
<dbReference type="InterPro" id="IPR036736">
    <property type="entry name" value="ACP-like_sf"/>
</dbReference>
<dbReference type="InterPro" id="IPR020806">
    <property type="entry name" value="PKS_PP-bd"/>
</dbReference>
<dbReference type="SMART" id="SM00823">
    <property type="entry name" value="PKS_PP"/>
    <property type="match status" value="2"/>
</dbReference>
<dbReference type="InterPro" id="IPR029058">
    <property type="entry name" value="AB_hydrolase_fold"/>
</dbReference>
<dbReference type="SUPFAM" id="SSF47336">
    <property type="entry name" value="ACP-like"/>
    <property type="match status" value="2"/>
</dbReference>
<keyword evidence="2" id="KW-0596">Phosphopantetheine</keyword>
<dbReference type="Gene3D" id="3.40.50.1820">
    <property type="entry name" value="alpha/beta hydrolase"/>
    <property type="match status" value="1"/>
</dbReference>
<dbReference type="InterPro" id="IPR042099">
    <property type="entry name" value="ANL_N_sf"/>
</dbReference>
<feature type="domain" description="Carrier" evidence="5">
    <location>
        <begin position="1003"/>
        <end position="1077"/>
    </location>
</feature>